<protein>
    <submittedName>
        <fullName evidence="2">Uncharacterized protein</fullName>
    </submittedName>
</protein>
<dbReference type="EMBL" id="KI913957">
    <property type="protein sequence ID" value="ETW04619.1"/>
    <property type="molecule type" value="Genomic_DNA"/>
</dbReference>
<dbReference type="eggNOG" id="ENOG502S5MF">
    <property type="taxonomic scope" value="Eukaryota"/>
</dbReference>
<sequence>MAALKTPAAAAADAADAIRNVLSFCCGTDNTKVYIQDLVRVFDKRTLADDLKEIIQVTHPKARHLNGWHLERLALGEYGDQTPQDIHRAIKEIKKDMASSRALIAVMLEREKEWNDRREAFTKAKRQQQAAMAEELTIAKEIVHKMHVVGELESPEEALAAILAQPAPVEARLLESATAHHSSTGASSTTGPVDDQVDARNVIDLSHTPSI</sequence>
<feature type="region of interest" description="Disordered" evidence="1">
    <location>
        <begin position="176"/>
        <end position="198"/>
    </location>
</feature>
<reference evidence="2" key="1">
    <citation type="submission" date="2013-12" db="EMBL/GenBank/DDBJ databases">
        <title>The Genome Sequence of Aphanomyces invadans NJM9701.</title>
        <authorList>
            <consortium name="The Broad Institute Genomics Platform"/>
            <person name="Russ C."/>
            <person name="Tyler B."/>
            <person name="van West P."/>
            <person name="Dieguez-Uribeondo J."/>
            <person name="Young S.K."/>
            <person name="Zeng Q."/>
            <person name="Gargeya S."/>
            <person name="Fitzgerald M."/>
            <person name="Abouelleil A."/>
            <person name="Alvarado L."/>
            <person name="Chapman S.B."/>
            <person name="Gainer-Dewar J."/>
            <person name="Goldberg J."/>
            <person name="Griggs A."/>
            <person name="Gujja S."/>
            <person name="Hansen M."/>
            <person name="Howarth C."/>
            <person name="Imamovic A."/>
            <person name="Ireland A."/>
            <person name="Larimer J."/>
            <person name="McCowan C."/>
            <person name="Murphy C."/>
            <person name="Pearson M."/>
            <person name="Poon T.W."/>
            <person name="Priest M."/>
            <person name="Roberts A."/>
            <person name="Saif S."/>
            <person name="Shea T."/>
            <person name="Sykes S."/>
            <person name="Wortman J."/>
            <person name="Nusbaum C."/>
            <person name="Birren B."/>
        </authorList>
    </citation>
    <scope>NUCLEOTIDE SEQUENCE [LARGE SCALE GENOMIC DNA]</scope>
    <source>
        <strain evidence="2">NJM9701</strain>
    </source>
</reference>
<dbReference type="VEuPathDB" id="FungiDB:H310_03814"/>
<organism evidence="2">
    <name type="scientific">Aphanomyces invadans</name>
    <dbReference type="NCBI Taxonomy" id="157072"/>
    <lineage>
        <taxon>Eukaryota</taxon>
        <taxon>Sar</taxon>
        <taxon>Stramenopiles</taxon>
        <taxon>Oomycota</taxon>
        <taxon>Saprolegniomycetes</taxon>
        <taxon>Saprolegniales</taxon>
        <taxon>Verrucalvaceae</taxon>
        <taxon>Aphanomyces</taxon>
    </lineage>
</organism>
<evidence type="ECO:0000256" key="1">
    <source>
        <dbReference type="SAM" id="MobiDB-lite"/>
    </source>
</evidence>
<dbReference type="AlphaFoldDB" id="A0A024UEB7"/>
<dbReference type="RefSeq" id="XP_008866057.1">
    <property type="nucleotide sequence ID" value="XM_008867835.1"/>
</dbReference>
<gene>
    <name evidence="2" type="ORF">H310_03814</name>
</gene>
<dbReference type="OrthoDB" id="162330at2759"/>
<feature type="compositionally biased region" description="Low complexity" evidence="1">
    <location>
        <begin position="176"/>
        <end position="191"/>
    </location>
</feature>
<evidence type="ECO:0000313" key="2">
    <source>
        <dbReference type="EMBL" id="ETW04619.1"/>
    </source>
</evidence>
<dbReference type="GeneID" id="20080864"/>
<accession>A0A024UEB7</accession>
<proteinExistence type="predicted"/>
<name>A0A024UEB7_9STRA</name>